<dbReference type="AlphaFoldDB" id="A0A3M3E5D6"/>
<accession>A0A3M3E5D6</accession>
<dbReference type="KEGG" id="pcg:AXG94_14810"/>
<dbReference type="Proteomes" id="UP000270661">
    <property type="component" value="Unassembled WGS sequence"/>
</dbReference>
<dbReference type="STRING" id="47879.AXG94_14810"/>
<reference evidence="1 2" key="1">
    <citation type="submission" date="2018-08" db="EMBL/GenBank/DDBJ databases">
        <title>Recombination of ecologically and evolutionarily significant loci maintains genetic cohesion in the Pseudomonas syringae species complex.</title>
        <authorList>
            <person name="Dillon M."/>
            <person name="Thakur S."/>
            <person name="Almeida R.N.D."/>
            <person name="Weir B.S."/>
            <person name="Guttman D.S."/>
        </authorList>
    </citation>
    <scope>NUCLEOTIDE SEQUENCE [LARGE SCALE GENOMIC DNA]</scope>
    <source>
        <strain evidence="1 2">NCPPB2445</strain>
    </source>
</reference>
<evidence type="ECO:0000313" key="2">
    <source>
        <dbReference type="Proteomes" id="UP000270661"/>
    </source>
</evidence>
<gene>
    <name evidence="1" type="ORF">ALQ77_01666</name>
</gene>
<organism evidence="1 2">
    <name type="scientific">Pseudomonas corrugata</name>
    <dbReference type="NCBI Taxonomy" id="47879"/>
    <lineage>
        <taxon>Bacteria</taxon>
        <taxon>Pseudomonadati</taxon>
        <taxon>Pseudomonadota</taxon>
        <taxon>Gammaproteobacteria</taxon>
        <taxon>Pseudomonadales</taxon>
        <taxon>Pseudomonadaceae</taxon>
        <taxon>Pseudomonas</taxon>
    </lineage>
</organism>
<name>A0A3M3E5D6_9PSED</name>
<keyword evidence="2" id="KW-1185">Reference proteome</keyword>
<dbReference type="OrthoDB" id="6852924at2"/>
<proteinExistence type="predicted"/>
<dbReference type="EMBL" id="RBOJ01000096">
    <property type="protein sequence ID" value="RMM44862.1"/>
    <property type="molecule type" value="Genomic_DNA"/>
</dbReference>
<protein>
    <submittedName>
        <fullName evidence="1">Uncharacterized protein</fullName>
    </submittedName>
</protein>
<sequence length="177" mass="20292">MSNPQDNVLLLALANNDLDKFLVGEPFYFLEAKNENDEPQNVVAAFDQLIMPYWHQTHDASFPMRFVSALLTLLATYPDRTRAIYIAHDWVWYYRFCQDKQRKQPQGPYGDLFDVDMGSVAVALKRLLERHKAELVADTRWAGATWNSPDGMWTPLMRSAVTVRDQLGGPDFVPANI</sequence>
<dbReference type="RefSeq" id="WP_053192062.1">
    <property type="nucleotide sequence ID" value="NZ_CP014262.1"/>
</dbReference>
<dbReference type="GeneID" id="55645657"/>
<evidence type="ECO:0000313" key="1">
    <source>
        <dbReference type="EMBL" id="RMM44862.1"/>
    </source>
</evidence>
<comment type="caution">
    <text evidence="1">The sequence shown here is derived from an EMBL/GenBank/DDBJ whole genome shotgun (WGS) entry which is preliminary data.</text>
</comment>